<proteinExistence type="predicted"/>
<evidence type="ECO:0000313" key="3">
    <source>
        <dbReference type="Proteomes" id="UP001275932"/>
    </source>
</evidence>
<feature type="coiled-coil region" evidence="1">
    <location>
        <begin position="79"/>
        <end position="106"/>
    </location>
</feature>
<dbReference type="EMBL" id="JALBUT010000006">
    <property type="protein sequence ID" value="MDX8415703.1"/>
    <property type="molecule type" value="Genomic_DNA"/>
</dbReference>
<gene>
    <name evidence="2" type="primary">raiA</name>
    <name evidence="2" type="ORF">MOX91_05870</name>
</gene>
<sequence length="125" mass="14479">MNNNEIIISGQNLELTDSLKQEVYSKMEKLFKHQEKIIRLRIDLEYSPNRNHEDEFIAKGRIEIEGPDMVISIASSDMYKSINELADKLDRKIRRARRLVKVKTKQVKNVDISNNIPNAVKAGAR</sequence>
<dbReference type="InterPro" id="IPR036567">
    <property type="entry name" value="RHF-like"/>
</dbReference>
<dbReference type="CDD" id="cd00552">
    <property type="entry name" value="RaiA"/>
    <property type="match status" value="1"/>
</dbReference>
<accession>A0ABU4WHG8</accession>
<dbReference type="RefSeq" id="WP_370397151.1">
    <property type="nucleotide sequence ID" value="NZ_JALBUT010000006.1"/>
</dbReference>
<dbReference type="Pfam" id="PF02482">
    <property type="entry name" value="Ribosomal_S30AE"/>
    <property type="match status" value="1"/>
</dbReference>
<evidence type="ECO:0000313" key="2">
    <source>
        <dbReference type="EMBL" id="MDX8415703.1"/>
    </source>
</evidence>
<dbReference type="SUPFAM" id="SSF69754">
    <property type="entry name" value="Ribosome binding protein Y (YfiA homologue)"/>
    <property type="match status" value="1"/>
</dbReference>
<keyword evidence="1" id="KW-0175">Coiled coil</keyword>
<dbReference type="InterPro" id="IPR003489">
    <property type="entry name" value="RHF/RaiA"/>
</dbReference>
<reference evidence="2 3" key="1">
    <citation type="submission" date="2022-03" db="EMBL/GenBank/DDBJ databases">
        <title>Novel taxa within the pig intestine.</title>
        <authorList>
            <person name="Wylensek D."/>
            <person name="Bishof K."/>
            <person name="Afrizal A."/>
            <person name="Clavel T."/>
        </authorList>
    </citation>
    <scope>NUCLEOTIDE SEQUENCE [LARGE SCALE GENOMIC DNA]</scope>
    <source>
        <strain evidence="2 3">CLA-KB-P66</strain>
    </source>
</reference>
<dbReference type="Gene3D" id="3.30.160.100">
    <property type="entry name" value="Ribosome hibernation promotion factor-like"/>
    <property type="match status" value="1"/>
</dbReference>
<evidence type="ECO:0000256" key="1">
    <source>
        <dbReference type="SAM" id="Coils"/>
    </source>
</evidence>
<protein>
    <submittedName>
        <fullName evidence="2">Ribosome-associated translation inhibitor RaiA</fullName>
    </submittedName>
</protein>
<dbReference type="Proteomes" id="UP001275932">
    <property type="component" value="Unassembled WGS sequence"/>
</dbReference>
<dbReference type="NCBIfam" id="TIGR00741">
    <property type="entry name" value="yfiA"/>
    <property type="match status" value="1"/>
</dbReference>
<organism evidence="2 3">
    <name type="scientific">Intestinicryptomonas porci</name>
    <dbReference type="NCBI Taxonomy" id="2926320"/>
    <lineage>
        <taxon>Bacteria</taxon>
        <taxon>Pseudomonadati</taxon>
        <taxon>Verrucomicrobiota</taxon>
        <taxon>Opitutia</taxon>
        <taxon>Opitutales</taxon>
        <taxon>Intestinicryptomonaceae</taxon>
        <taxon>Intestinicryptomonas</taxon>
    </lineage>
</organism>
<comment type="caution">
    <text evidence="2">The sequence shown here is derived from an EMBL/GenBank/DDBJ whole genome shotgun (WGS) entry which is preliminary data.</text>
</comment>
<keyword evidence="3" id="KW-1185">Reference proteome</keyword>
<name>A0ABU4WHG8_9BACT</name>